<reference evidence="14" key="1">
    <citation type="journal article" date="2020" name="Stud. Mycol.">
        <title>101 Dothideomycetes genomes: a test case for predicting lifestyles and emergence of pathogens.</title>
        <authorList>
            <person name="Haridas S."/>
            <person name="Albert R."/>
            <person name="Binder M."/>
            <person name="Bloem J."/>
            <person name="Labutti K."/>
            <person name="Salamov A."/>
            <person name="Andreopoulos B."/>
            <person name="Baker S."/>
            <person name="Barry K."/>
            <person name="Bills G."/>
            <person name="Bluhm B."/>
            <person name="Cannon C."/>
            <person name="Castanera R."/>
            <person name="Culley D."/>
            <person name="Daum C."/>
            <person name="Ezra D."/>
            <person name="Gonzalez J."/>
            <person name="Henrissat B."/>
            <person name="Kuo A."/>
            <person name="Liang C."/>
            <person name="Lipzen A."/>
            <person name="Lutzoni F."/>
            <person name="Magnuson J."/>
            <person name="Mondo S."/>
            <person name="Nolan M."/>
            <person name="Ohm R."/>
            <person name="Pangilinan J."/>
            <person name="Park H.-J."/>
            <person name="Ramirez L."/>
            <person name="Alfaro M."/>
            <person name="Sun H."/>
            <person name="Tritt A."/>
            <person name="Yoshinaga Y."/>
            <person name="Zwiers L.-H."/>
            <person name="Turgeon B."/>
            <person name="Goodwin S."/>
            <person name="Spatafora J."/>
            <person name="Crous P."/>
            <person name="Grigoriev I."/>
        </authorList>
    </citation>
    <scope>NUCLEOTIDE SEQUENCE</scope>
    <source>
        <strain evidence="14">CBS 161.51</strain>
    </source>
</reference>
<keyword evidence="15" id="KW-1185">Reference proteome</keyword>
<dbReference type="InterPro" id="IPR006102">
    <property type="entry name" value="Ig-like_GH2"/>
</dbReference>
<dbReference type="SUPFAM" id="SSF51445">
    <property type="entry name" value="(Trans)glycosidases"/>
    <property type="match status" value="1"/>
</dbReference>
<comment type="similarity">
    <text evidence="8">Belongs to the glycosyl hydrolase 2 family. Beta-mannosidase B subfamily.</text>
</comment>
<evidence type="ECO:0000259" key="12">
    <source>
        <dbReference type="Pfam" id="PF17786"/>
    </source>
</evidence>
<keyword evidence="5" id="KW-0119">Carbohydrate metabolism</keyword>
<sequence>MDAIPFTSTPLTTRWTFKQGNRHSPNDYLPANDVPTEVHRDLVKNGQIANPFDDLNELSVRWVAEATWTYRTTFAAPADYSISNVVTKLHFEGLDTFASVYVNGLLVLKSDNMFIERRADVSGSLKSEGNVLEITFESARKIGLGLVEQHKEHSFIVHQTEVSRGPVRKAQYHWGWDWGPILTTCGPWKPITIETWKGRVSTPGVQYEFVSDLDSAKLRASVEWEGAIAAVSFEIISVKNNSLVAGAVVQINDETLQGTAEATITVDDIDLWWPRGYGDQAMYIIRAEAHGRAEPSHNPLQSISRKFGFRKAELIQKPDGHGTSFYFRINNIDIFCGGSCWIPADSFLTRLTPEKYRAWVILAASGNQTMLRVWGGGIYEADALYDAADEFGVLIWQDFMFACANYPAYPEYMDSVEEEARQNVWKLRNHPSIVVWAGNNEDYQIVERYGLDYDPEDGNPEAWLKSNFPARYFYEYLLPKVINEYCTNVPYHPSSPFGNGKSTVLKVDPTIGDVHQWNVWHGTMEPYQRLPDMGGRFVSEFGMEAYPHVSTLEKYITREEDRYPGSMAMDFRNKAIGHERRLISYVAENFRIRYDLEGFTHLTQIMQADAISWAYKSWRRQWGSGRDRKCGGVLVWQLNDCWPTMSWSIVDYGMVPKPAYYAIKRVMKSIIVSVQRKYKSWTMRPADVLWQRDTGHVDMRQIWRAVEFDVWIANSTRKEVKVEVRLKYISVCTGVEVETKAQQSVLIAPNGTTEVLNNHVVDLTRLQRLNDPFDTARADPFVVHASLYVDGQCVASDVSWPEPIKYLSFTDRGVVVRYSEDGMTASVSAAKPVKGFVFSEREGVSMSDNGFDVLPGDSKDVQVMGCTASDLKWRYVEM</sequence>
<dbReference type="InterPro" id="IPR036156">
    <property type="entry name" value="Beta-gal/glucu_dom_sf"/>
</dbReference>
<feature type="domain" description="Beta-mannosidase-like galactose-binding" evidence="13">
    <location>
        <begin position="15"/>
        <end position="189"/>
    </location>
</feature>
<evidence type="ECO:0000256" key="5">
    <source>
        <dbReference type="ARBA" id="ARBA00023277"/>
    </source>
</evidence>
<organism evidence="14 15">
    <name type="scientific">Clathrospora elynae</name>
    <dbReference type="NCBI Taxonomy" id="706981"/>
    <lineage>
        <taxon>Eukaryota</taxon>
        <taxon>Fungi</taxon>
        <taxon>Dikarya</taxon>
        <taxon>Ascomycota</taxon>
        <taxon>Pezizomycotina</taxon>
        <taxon>Dothideomycetes</taxon>
        <taxon>Pleosporomycetidae</taxon>
        <taxon>Pleosporales</taxon>
        <taxon>Diademaceae</taxon>
        <taxon>Clathrospora</taxon>
    </lineage>
</organism>
<evidence type="ECO:0000256" key="3">
    <source>
        <dbReference type="ARBA" id="ARBA00012754"/>
    </source>
</evidence>
<evidence type="ECO:0000256" key="6">
    <source>
        <dbReference type="ARBA" id="ARBA00023295"/>
    </source>
</evidence>
<feature type="domain" description="Mannosidase Ig/CBM-like" evidence="12">
    <location>
        <begin position="707"/>
        <end position="806"/>
    </location>
</feature>
<dbReference type="SUPFAM" id="SSF49303">
    <property type="entry name" value="beta-Galactosidase/glucuronidase domain"/>
    <property type="match status" value="2"/>
</dbReference>
<evidence type="ECO:0000256" key="10">
    <source>
        <dbReference type="ARBA" id="ARBA00041614"/>
    </source>
</evidence>
<gene>
    <name evidence="14" type="ORF">EJ02DRAFT_339239</name>
</gene>
<dbReference type="InterPro" id="IPR054593">
    <property type="entry name" value="Beta-mannosidase-like_N2"/>
</dbReference>
<dbReference type="Gene3D" id="2.60.120.260">
    <property type="entry name" value="Galactose-binding domain-like"/>
    <property type="match status" value="1"/>
</dbReference>
<evidence type="ECO:0000256" key="8">
    <source>
        <dbReference type="ARBA" id="ARBA00038429"/>
    </source>
</evidence>
<evidence type="ECO:0000313" key="15">
    <source>
        <dbReference type="Proteomes" id="UP000800038"/>
    </source>
</evidence>
<dbReference type="Gene3D" id="3.20.20.80">
    <property type="entry name" value="Glycosidases"/>
    <property type="match status" value="1"/>
</dbReference>
<dbReference type="InterPro" id="IPR013783">
    <property type="entry name" value="Ig-like_fold"/>
</dbReference>
<comment type="catalytic activity">
    <reaction evidence="1">
        <text>Hydrolysis of terminal, non-reducing beta-D-mannose residues in beta-D-mannosides.</text>
        <dbReference type="EC" id="3.2.1.25"/>
    </reaction>
</comment>
<dbReference type="GO" id="GO:0004567">
    <property type="term" value="F:beta-mannosidase activity"/>
    <property type="evidence" value="ECO:0007669"/>
    <property type="project" value="UniProtKB-EC"/>
</dbReference>
<keyword evidence="4 14" id="KW-0378">Hydrolase</keyword>
<evidence type="ECO:0000256" key="1">
    <source>
        <dbReference type="ARBA" id="ARBA00000829"/>
    </source>
</evidence>
<dbReference type="InterPro" id="IPR050887">
    <property type="entry name" value="Beta-mannosidase_GH2"/>
</dbReference>
<dbReference type="InterPro" id="IPR041447">
    <property type="entry name" value="Mannosidase_ig"/>
</dbReference>
<evidence type="ECO:0000256" key="2">
    <source>
        <dbReference type="ARBA" id="ARBA00004740"/>
    </source>
</evidence>
<evidence type="ECO:0000313" key="14">
    <source>
        <dbReference type="EMBL" id="KAF1945129.1"/>
    </source>
</evidence>
<dbReference type="GO" id="GO:0006516">
    <property type="term" value="P:glycoprotein catabolic process"/>
    <property type="evidence" value="ECO:0007669"/>
    <property type="project" value="TreeGrafter"/>
</dbReference>
<dbReference type="AlphaFoldDB" id="A0A6A5T0E0"/>
<dbReference type="Gene3D" id="2.60.40.10">
    <property type="entry name" value="Immunoglobulins"/>
    <property type="match status" value="1"/>
</dbReference>
<feature type="domain" description="Glycoside hydrolase family 2 immunoglobulin-like beta-sandwich" evidence="11">
    <location>
        <begin position="200"/>
        <end position="310"/>
    </location>
</feature>
<protein>
    <recommendedName>
        <fullName evidence="9">Beta-mannosidase B</fullName>
        <ecNumber evidence="3">3.2.1.25</ecNumber>
    </recommendedName>
    <alternativeName>
        <fullName evidence="10">Mannanase B</fullName>
    </alternativeName>
</protein>
<dbReference type="Proteomes" id="UP000800038">
    <property type="component" value="Unassembled WGS sequence"/>
</dbReference>
<keyword evidence="7" id="KW-0624">Polysaccharide degradation</keyword>
<evidence type="ECO:0000256" key="7">
    <source>
        <dbReference type="ARBA" id="ARBA00023326"/>
    </source>
</evidence>
<dbReference type="FunFam" id="3.20.20.80:FF:000050">
    <property type="entry name" value="Beta-mannosidase B"/>
    <property type="match status" value="1"/>
</dbReference>
<dbReference type="PANTHER" id="PTHR43730">
    <property type="entry name" value="BETA-MANNOSIDASE"/>
    <property type="match status" value="1"/>
</dbReference>
<comment type="pathway">
    <text evidence="2">Glycan metabolism; N-glycan degradation.</text>
</comment>
<dbReference type="FunFam" id="2.60.120.260:FF:000118">
    <property type="entry name" value="Beta-mannosidase B"/>
    <property type="match status" value="1"/>
</dbReference>
<dbReference type="EMBL" id="ML976011">
    <property type="protein sequence ID" value="KAF1945129.1"/>
    <property type="molecule type" value="Genomic_DNA"/>
</dbReference>
<dbReference type="EC" id="3.2.1.25" evidence="3"/>
<dbReference type="InterPro" id="IPR017853">
    <property type="entry name" value="GH"/>
</dbReference>
<keyword evidence="6" id="KW-0326">Glycosidase</keyword>
<proteinExistence type="inferred from homology"/>
<dbReference type="PANTHER" id="PTHR43730:SF1">
    <property type="entry name" value="BETA-MANNOSIDASE"/>
    <property type="match status" value="1"/>
</dbReference>
<dbReference type="Pfam" id="PF22666">
    <property type="entry name" value="Glyco_hydro_2_N2"/>
    <property type="match status" value="1"/>
</dbReference>
<name>A0A6A5T0E0_9PLEO</name>
<dbReference type="InterPro" id="IPR008979">
    <property type="entry name" value="Galactose-bd-like_sf"/>
</dbReference>
<dbReference type="Pfam" id="PF17786">
    <property type="entry name" value="Mannosidase_ig"/>
    <property type="match status" value="1"/>
</dbReference>
<dbReference type="OrthoDB" id="2866996at2759"/>
<evidence type="ECO:0000259" key="11">
    <source>
        <dbReference type="Pfam" id="PF00703"/>
    </source>
</evidence>
<dbReference type="SUPFAM" id="SSF49785">
    <property type="entry name" value="Galactose-binding domain-like"/>
    <property type="match status" value="1"/>
</dbReference>
<evidence type="ECO:0000259" key="13">
    <source>
        <dbReference type="Pfam" id="PF22666"/>
    </source>
</evidence>
<evidence type="ECO:0000256" key="4">
    <source>
        <dbReference type="ARBA" id="ARBA00022801"/>
    </source>
</evidence>
<accession>A0A6A5T0E0</accession>
<dbReference type="Pfam" id="PF00703">
    <property type="entry name" value="Glyco_hydro_2"/>
    <property type="match status" value="1"/>
</dbReference>
<dbReference type="GO" id="GO:0000272">
    <property type="term" value="P:polysaccharide catabolic process"/>
    <property type="evidence" value="ECO:0007669"/>
    <property type="project" value="UniProtKB-KW"/>
</dbReference>
<evidence type="ECO:0000256" key="9">
    <source>
        <dbReference type="ARBA" id="ARBA00041069"/>
    </source>
</evidence>